<sequence>MSVKKGTLSMLVPALLVATAQAQTPPGLSDLVGARGAGGETALQSRGYVFVRGQKGDDRSYTFWWNAAQHQCITVATMDGRYASITATPPADCGQRAERPRAAPNDRDRGAYRPDIGYGQTPSSQRQSPSYVEDRDRYRVGNSPVDLGLVCFGDGQRPGMASTYGWTWNSRTHRYDYGNRVELTGQQFDASLMIQLWAGGGRIRLPKKLVPPINSRGDDGWWDLYDVEMGPDVIRATYRLNGLNKPRVTINRRSGQISVQGLEPYAFRGTCDLVDGADHRRF</sequence>
<feature type="compositionally biased region" description="Basic and acidic residues" evidence="1">
    <location>
        <begin position="95"/>
        <end position="112"/>
    </location>
</feature>
<feature type="signal peptide" evidence="2">
    <location>
        <begin position="1"/>
        <end position="22"/>
    </location>
</feature>
<proteinExistence type="predicted"/>
<protein>
    <submittedName>
        <fullName evidence="3">Uncharacterized protein</fullName>
    </submittedName>
</protein>
<accession>A0ABV6CZG8</accession>
<evidence type="ECO:0000256" key="2">
    <source>
        <dbReference type="SAM" id="SignalP"/>
    </source>
</evidence>
<keyword evidence="4" id="KW-1185">Reference proteome</keyword>
<evidence type="ECO:0000313" key="4">
    <source>
        <dbReference type="Proteomes" id="UP001589798"/>
    </source>
</evidence>
<reference evidence="3 4" key="1">
    <citation type="submission" date="2024-09" db="EMBL/GenBank/DDBJ databases">
        <authorList>
            <person name="Sun Q."/>
            <person name="Mori K."/>
        </authorList>
    </citation>
    <scope>NUCLEOTIDE SEQUENCE [LARGE SCALE GENOMIC DNA]</scope>
    <source>
        <strain evidence="3 4">CCM 7706</strain>
    </source>
</reference>
<evidence type="ECO:0000256" key="1">
    <source>
        <dbReference type="SAM" id="MobiDB-lite"/>
    </source>
</evidence>
<feature type="compositionally biased region" description="Polar residues" evidence="1">
    <location>
        <begin position="120"/>
        <end position="130"/>
    </location>
</feature>
<keyword evidence="2" id="KW-0732">Signal</keyword>
<dbReference type="RefSeq" id="WP_379488529.1">
    <property type="nucleotide sequence ID" value="NZ_JBHLWK010000019.1"/>
</dbReference>
<dbReference type="Proteomes" id="UP001589798">
    <property type="component" value="Unassembled WGS sequence"/>
</dbReference>
<dbReference type="EMBL" id="JBHLWK010000019">
    <property type="protein sequence ID" value="MFC0205804.1"/>
    <property type="molecule type" value="Genomic_DNA"/>
</dbReference>
<gene>
    <name evidence="3" type="ORF">ACFFJC_16180</name>
</gene>
<name>A0ABV6CZG8_9SPHN</name>
<feature type="region of interest" description="Disordered" evidence="1">
    <location>
        <begin position="87"/>
        <end position="137"/>
    </location>
</feature>
<comment type="caution">
    <text evidence="3">The sequence shown here is derived from an EMBL/GenBank/DDBJ whole genome shotgun (WGS) entry which is preliminary data.</text>
</comment>
<evidence type="ECO:0000313" key="3">
    <source>
        <dbReference type="EMBL" id="MFC0205804.1"/>
    </source>
</evidence>
<feature type="chain" id="PRO_5045061352" evidence="2">
    <location>
        <begin position="23"/>
        <end position="282"/>
    </location>
</feature>
<organism evidence="3 4">
    <name type="scientific">Novosphingobium soli</name>
    <dbReference type="NCBI Taxonomy" id="574956"/>
    <lineage>
        <taxon>Bacteria</taxon>
        <taxon>Pseudomonadati</taxon>
        <taxon>Pseudomonadota</taxon>
        <taxon>Alphaproteobacteria</taxon>
        <taxon>Sphingomonadales</taxon>
        <taxon>Sphingomonadaceae</taxon>
        <taxon>Novosphingobium</taxon>
    </lineage>
</organism>